<dbReference type="EMBL" id="CAKXYY010000036">
    <property type="protein sequence ID" value="CAH2355866.1"/>
    <property type="molecule type" value="Genomic_DNA"/>
</dbReference>
<sequence>MHMEVCSTVKQCGKDKQTTVRHTTTSTQHPKKNYTPAFPLSHQETLSTIYSTLANYNELPEVRLTTVCPLAHLPVLDCTLPNLYVDKKLDRKNSVCAHQTSLFLTCTNFLCTNCACGTFQY</sequence>
<keyword evidence="2" id="KW-1185">Reference proteome</keyword>
<accession>A0A9P0QVJ9</accession>
<gene>
    <name evidence="1" type="ORF">CLIB1423_36S00628</name>
</gene>
<evidence type="ECO:0000313" key="2">
    <source>
        <dbReference type="Proteomes" id="UP000837801"/>
    </source>
</evidence>
<dbReference type="AlphaFoldDB" id="A0A9P0QVJ9"/>
<name>A0A9P0QVJ9_9ASCO</name>
<dbReference type="Proteomes" id="UP000837801">
    <property type="component" value="Unassembled WGS sequence"/>
</dbReference>
<reference evidence="1" key="1">
    <citation type="submission" date="2022-03" db="EMBL/GenBank/DDBJ databases">
        <authorList>
            <person name="Legras J.-L."/>
            <person name="Devillers H."/>
            <person name="Grondin C."/>
        </authorList>
    </citation>
    <scope>NUCLEOTIDE SEQUENCE</scope>
    <source>
        <strain evidence="1">CLIB 1423</strain>
    </source>
</reference>
<protein>
    <submittedName>
        <fullName evidence="1">Uncharacterized protein</fullName>
    </submittedName>
</protein>
<proteinExistence type="predicted"/>
<organism evidence="1 2">
    <name type="scientific">[Candida] railenensis</name>
    <dbReference type="NCBI Taxonomy" id="45579"/>
    <lineage>
        <taxon>Eukaryota</taxon>
        <taxon>Fungi</taxon>
        <taxon>Dikarya</taxon>
        <taxon>Ascomycota</taxon>
        <taxon>Saccharomycotina</taxon>
        <taxon>Pichiomycetes</taxon>
        <taxon>Debaryomycetaceae</taxon>
        <taxon>Kurtzmaniella</taxon>
    </lineage>
</organism>
<evidence type="ECO:0000313" key="1">
    <source>
        <dbReference type="EMBL" id="CAH2355866.1"/>
    </source>
</evidence>
<comment type="caution">
    <text evidence="1">The sequence shown here is derived from an EMBL/GenBank/DDBJ whole genome shotgun (WGS) entry which is preliminary data.</text>
</comment>